<evidence type="ECO:0000313" key="7">
    <source>
        <dbReference type="Proteomes" id="UP000249061"/>
    </source>
</evidence>
<dbReference type="InterPro" id="IPR000322">
    <property type="entry name" value="Glyco_hydro_31_TIM"/>
</dbReference>
<dbReference type="PANTHER" id="PTHR46959:SF2">
    <property type="entry name" value="SULFOQUINOVOSIDASE"/>
    <property type="match status" value="1"/>
</dbReference>
<dbReference type="EMBL" id="QFQP01000006">
    <property type="protein sequence ID" value="PZR14885.1"/>
    <property type="molecule type" value="Genomic_DNA"/>
</dbReference>
<evidence type="ECO:0008006" key="8">
    <source>
        <dbReference type="Google" id="ProtNLM"/>
    </source>
</evidence>
<accession>A0A2W5TU80</accession>
<dbReference type="SUPFAM" id="SSF51011">
    <property type="entry name" value="Glycosyl hydrolase domain"/>
    <property type="match status" value="1"/>
</dbReference>
<organism evidence="6 7">
    <name type="scientific">Archangium gephyra</name>
    <dbReference type="NCBI Taxonomy" id="48"/>
    <lineage>
        <taxon>Bacteria</taxon>
        <taxon>Pseudomonadati</taxon>
        <taxon>Myxococcota</taxon>
        <taxon>Myxococcia</taxon>
        <taxon>Myxococcales</taxon>
        <taxon>Cystobacterineae</taxon>
        <taxon>Archangiaceae</taxon>
        <taxon>Archangium</taxon>
    </lineage>
</organism>
<feature type="signal peptide" evidence="3">
    <location>
        <begin position="1"/>
        <end position="24"/>
    </location>
</feature>
<evidence type="ECO:0000256" key="3">
    <source>
        <dbReference type="SAM" id="SignalP"/>
    </source>
</evidence>
<comment type="caution">
    <text evidence="6">The sequence shown here is derived from an EMBL/GenBank/DDBJ whole genome shotgun (WGS) entry which is preliminary data.</text>
</comment>
<proteinExistence type="inferred from homology"/>
<dbReference type="GO" id="GO:0030246">
    <property type="term" value="F:carbohydrate binding"/>
    <property type="evidence" value="ECO:0007669"/>
    <property type="project" value="InterPro"/>
</dbReference>
<comment type="similarity">
    <text evidence="1 2">Belongs to the glycosyl hydrolase 31 family.</text>
</comment>
<dbReference type="PROSITE" id="PS51257">
    <property type="entry name" value="PROKAR_LIPOPROTEIN"/>
    <property type="match status" value="1"/>
</dbReference>
<dbReference type="SUPFAM" id="SSF51445">
    <property type="entry name" value="(Trans)glycosidases"/>
    <property type="match status" value="1"/>
</dbReference>
<evidence type="ECO:0000256" key="1">
    <source>
        <dbReference type="ARBA" id="ARBA00007806"/>
    </source>
</evidence>
<feature type="domain" description="Glycoside hydrolase family 31 TIM barrel" evidence="4">
    <location>
        <begin position="266"/>
        <end position="590"/>
    </location>
</feature>
<dbReference type="GO" id="GO:0004553">
    <property type="term" value="F:hydrolase activity, hydrolyzing O-glycosyl compounds"/>
    <property type="evidence" value="ECO:0007669"/>
    <property type="project" value="InterPro"/>
</dbReference>
<dbReference type="InterPro" id="IPR017853">
    <property type="entry name" value="GH"/>
</dbReference>
<dbReference type="Pfam" id="PF21365">
    <property type="entry name" value="Glyco_hydro_31_3rd"/>
    <property type="match status" value="1"/>
</dbReference>
<dbReference type="Proteomes" id="UP000249061">
    <property type="component" value="Unassembled WGS sequence"/>
</dbReference>
<evidence type="ECO:0000313" key="6">
    <source>
        <dbReference type="EMBL" id="PZR14885.1"/>
    </source>
</evidence>
<dbReference type="Gene3D" id="2.60.40.1760">
    <property type="entry name" value="glycosyl hydrolase (family 31)"/>
    <property type="match status" value="1"/>
</dbReference>
<sequence>MYEGRVRLLVLPLTLALVACPPEAAPTYGGLSVTSSKSSLAVTRGDKTLLDNTKVSTRVGRARYEMQYGSWKVTDSQNAANEAASFSWSSTTRDVATGAFVNADDAPLVNVEARSSGEGVLAITYTATDPATNRLTVSLRCEDADRFLGFGGQADAIDHRGHLVTMWTSEPGIGKQMEDDEYPALWMLVGTRHASSFGLPTWVSNRGYQGLVESDARSIFDVCKTDTGIFRIEVWANTFTLHVYEGEPKQAVERATAGLLGRPLQPPPLAFAPWNDAIFGSAEVRRFANFLRDNDIPSSAIWTEDFRGGRDEATGYRLIEEWDTDRTLYPDVEQVAADLAALGYSWQSYFNTFVVTETRIYAEGLAGGHLVGAADGGTGPYLYDGVTFKKTAMADLSRPETREWVKSYLRRSLDEGFTGWMADYGEWLPHDAKLFSGEDPLVAHNRYALEWAKLNQEVMLERTDGVQRLFFSRAGWVGSNKVTPVVWAGDQRTSFQKDDGLVTVIPMGINLGLAGVNTYAHDIAGYQSNTNPPSTKELFFRWTSLGALTPVMRTHHGIDARNNWNLEKDAETTAHYKRWAKFHIQLFPFFDALSAQAEATGVSTLRGLAVVSPGDDRAWTVSDEYCLGDDVLVAPVVDEGATSRTVYFPEGTWVQWGGSQRVTGPTEVVVQAPVGEIPVFVRAGAVVPRLPSRVDTLIPAAPPVVDLDDVKNERVVLVASGAAGSFIERDGTKYEVTTSSASDFTLPACASASQRGCVDGNVARLEGTTLTFPGGELTITGWPSRTYDVEVLGI</sequence>
<evidence type="ECO:0000259" key="4">
    <source>
        <dbReference type="Pfam" id="PF01055"/>
    </source>
</evidence>
<dbReference type="GO" id="GO:0005975">
    <property type="term" value="P:carbohydrate metabolic process"/>
    <property type="evidence" value="ECO:0007669"/>
    <property type="project" value="InterPro"/>
</dbReference>
<name>A0A2W5TU80_9BACT</name>
<dbReference type="SUPFAM" id="SSF74650">
    <property type="entry name" value="Galactose mutarotase-like"/>
    <property type="match status" value="1"/>
</dbReference>
<dbReference type="InterPro" id="IPR011013">
    <property type="entry name" value="Gal_mutarotase_sf_dom"/>
</dbReference>
<dbReference type="InterPro" id="IPR013780">
    <property type="entry name" value="Glyco_hydro_b"/>
</dbReference>
<dbReference type="Gene3D" id="3.20.20.80">
    <property type="entry name" value="Glycosidases"/>
    <property type="match status" value="1"/>
</dbReference>
<dbReference type="PANTHER" id="PTHR46959">
    <property type="entry name" value="SULFOQUINOVOSIDASE"/>
    <property type="match status" value="1"/>
</dbReference>
<keyword evidence="2" id="KW-0326">Glycosidase</keyword>
<dbReference type="Gene3D" id="2.60.40.1180">
    <property type="entry name" value="Golgi alpha-mannosidase II"/>
    <property type="match status" value="1"/>
</dbReference>
<feature type="domain" description="Glycosyl hydrolase family 31 C-terminal" evidence="5">
    <location>
        <begin position="602"/>
        <end position="687"/>
    </location>
</feature>
<evidence type="ECO:0000259" key="5">
    <source>
        <dbReference type="Pfam" id="PF21365"/>
    </source>
</evidence>
<dbReference type="AlphaFoldDB" id="A0A2W5TU80"/>
<keyword evidence="2" id="KW-0378">Hydrolase</keyword>
<protein>
    <recommendedName>
        <fullName evidence="8">Alpha-glucosidase</fullName>
    </recommendedName>
</protein>
<dbReference type="InterPro" id="IPR048395">
    <property type="entry name" value="Glyco_hydro_31_C"/>
</dbReference>
<gene>
    <name evidence="6" type="ORF">DI536_08855</name>
</gene>
<feature type="chain" id="PRO_5016082164" description="Alpha-glucosidase" evidence="3">
    <location>
        <begin position="25"/>
        <end position="794"/>
    </location>
</feature>
<evidence type="ECO:0000256" key="2">
    <source>
        <dbReference type="RuleBase" id="RU361185"/>
    </source>
</evidence>
<reference evidence="6 7" key="1">
    <citation type="submission" date="2017-08" db="EMBL/GenBank/DDBJ databases">
        <title>Infants hospitalized years apart are colonized by the same room-sourced microbial strains.</title>
        <authorList>
            <person name="Brooks B."/>
            <person name="Olm M.R."/>
            <person name="Firek B.A."/>
            <person name="Baker R."/>
            <person name="Thomas B.C."/>
            <person name="Morowitz M.J."/>
            <person name="Banfield J.F."/>
        </authorList>
    </citation>
    <scope>NUCLEOTIDE SEQUENCE [LARGE SCALE GENOMIC DNA]</scope>
    <source>
        <strain evidence="6">S2_003_000_R2_14</strain>
    </source>
</reference>
<dbReference type="Pfam" id="PF01055">
    <property type="entry name" value="Glyco_hydro_31_2nd"/>
    <property type="match status" value="1"/>
</dbReference>
<keyword evidence="3" id="KW-0732">Signal</keyword>
<dbReference type="CDD" id="cd14752">
    <property type="entry name" value="GH31_N"/>
    <property type="match status" value="1"/>
</dbReference>
<dbReference type="InterPro" id="IPR052990">
    <property type="entry name" value="Sulfoquinovosidase_GH31"/>
</dbReference>